<reference evidence="3 4" key="1">
    <citation type="submission" date="2020-05" db="EMBL/GenBank/DDBJ databases">
        <title>FDA dAtabase for Regulatory Grade micrObial Sequences (FDA-ARGOS): Supporting development and validation of Infectious Disease Dx tests.</title>
        <authorList>
            <person name="Moreno J."/>
            <person name="Tallon L."/>
            <person name="Sadzewicz L."/>
            <person name="Zhao X."/>
            <person name="Vavikolanu K."/>
            <person name="Mehta A."/>
            <person name="Aluvathingal J."/>
            <person name="Nadendla S."/>
            <person name="Myers T."/>
            <person name="Yan Y."/>
            <person name="Sichtig H."/>
        </authorList>
    </citation>
    <scope>NUCLEOTIDE SEQUENCE [LARGE SCALE GENOMIC DNA]</scope>
    <source>
        <strain evidence="3 4">FDAARGOS_760</strain>
    </source>
</reference>
<protein>
    <submittedName>
        <fullName evidence="3">DUF4960 domain-containing protein</fullName>
    </submittedName>
</protein>
<dbReference type="EMBL" id="CP054011">
    <property type="protein sequence ID" value="QKH89731.1"/>
    <property type="molecule type" value="Genomic_DNA"/>
</dbReference>
<sequence length="499" mass="55023">MKKISIILTVLVALIFTACQDKDIERAPMLLQSINAEEITGNLTGDDYTWTWPQLTPGQSMYVMVYEGSTLLSSETVTGNSFTHKSVQTNVPFVYVFKVSDGDNVSSGVVKNYTREGATQITGLSMSQVEKGRGYDAAITWNKTTDATSIDLIATNGTRTIHETLSGSVYSYTIPNVVYGDTWNVTLRAINDKGTSMATTSSLKIGKTAIAFLSIYATPEELIANGDDDEASAWLWLHKTYPNAQFVYFGNIKSATDMEPYRVAFWLRDLEQGTEDDVWSLPAVVNSATPYISEWYKNGGNILLWQHATAYLTNLGRFEQSLFRGNDHTIGIGRGGINNDNWSMGACLNIEGSLIDFTTHPIYKGIPVRISNGIKLIDMKGPGWTEDHNCLYFNIPSVLSGIANDKLSAYTTITETYGIYPLGVWDSQIRSVSQLNVWECRQGNSDFKGTAICIGNGGCEFSMRNADGSADVSAHPKNNVNQESILKLAKNSIEYLKTR</sequence>
<dbReference type="RefSeq" id="WP_004358782.1">
    <property type="nucleotide sequence ID" value="NZ_CP054011.1"/>
</dbReference>
<keyword evidence="1" id="KW-0732">Signal</keyword>
<evidence type="ECO:0000313" key="3">
    <source>
        <dbReference type="EMBL" id="QKH89731.1"/>
    </source>
</evidence>
<accession>A0A7D4GTS0</accession>
<feature type="domain" description="DUF4960" evidence="2">
    <location>
        <begin position="226"/>
        <end position="496"/>
    </location>
</feature>
<proteinExistence type="predicted"/>
<name>A0A7D4GTS0_9BACT</name>
<organism evidence="3 4">
    <name type="scientific">Prevotella melaninogenica</name>
    <dbReference type="NCBI Taxonomy" id="28132"/>
    <lineage>
        <taxon>Bacteria</taxon>
        <taxon>Pseudomonadati</taxon>
        <taxon>Bacteroidota</taxon>
        <taxon>Bacteroidia</taxon>
        <taxon>Bacteroidales</taxon>
        <taxon>Prevotellaceae</taxon>
        <taxon>Prevotella</taxon>
    </lineage>
</organism>
<evidence type="ECO:0000256" key="1">
    <source>
        <dbReference type="SAM" id="SignalP"/>
    </source>
</evidence>
<dbReference type="Pfam" id="PF16324">
    <property type="entry name" value="DUF4960"/>
    <property type="match status" value="1"/>
</dbReference>
<feature type="chain" id="PRO_5028927729" evidence="1">
    <location>
        <begin position="22"/>
        <end position="499"/>
    </location>
</feature>
<evidence type="ECO:0000313" key="4">
    <source>
        <dbReference type="Proteomes" id="UP000500843"/>
    </source>
</evidence>
<feature type="signal peptide" evidence="1">
    <location>
        <begin position="1"/>
        <end position="21"/>
    </location>
</feature>
<dbReference type="AlphaFoldDB" id="A0A7D4GTS0"/>
<dbReference type="Proteomes" id="UP000500843">
    <property type="component" value="Chromosome 2"/>
</dbReference>
<dbReference type="PROSITE" id="PS51257">
    <property type="entry name" value="PROKAR_LIPOPROTEIN"/>
    <property type="match status" value="1"/>
</dbReference>
<gene>
    <name evidence="3" type="ORF">FIU21_12700</name>
</gene>
<dbReference type="InterPro" id="IPR032526">
    <property type="entry name" value="DUF4960"/>
</dbReference>
<evidence type="ECO:0000259" key="2">
    <source>
        <dbReference type="Pfam" id="PF16324"/>
    </source>
</evidence>